<protein>
    <recommendedName>
        <fullName evidence="5">hydroxyacylglutathione hydrolase</fullName>
        <ecNumber evidence="5">3.1.2.6</ecNumber>
    </recommendedName>
    <alternativeName>
        <fullName evidence="9">Glyoxalase II</fullName>
    </alternativeName>
</protein>
<dbReference type="VEuPathDB" id="PiroplasmaDB:BBBOND_0210500"/>
<evidence type="ECO:0000313" key="11">
    <source>
        <dbReference type="EMBL" id="CDR95897.1"/>
    </source>
</evidence>
<dbReference type="RefSeq" id="XP_012768083.1">
    <property type="nucleotide sequence ID" value="XM_012912629.1"/>
</dbReference>
<dbReference type="OMA" id="NYIWLLQ"/>
<dbReference type="AlphaFoldDB" id="A0A061D7E1"/>
<keyword evidence="8" id="KW-0862">Zinc</keyword>
<feature type="domain" description="Metallo-beta-lactamase" evidence="10">
    <location>
        <begin position="78"/>
        <end position="241"/>
    </location>
</feature>
<dbReference type="PANTHER" id="PTHR11935:SF94">
    <property type="entry name" value="TENZING NORGAY, ISOFORM C"/>
    <property type="match status" value="1"/>
</dbReference>
<dbReference type="InterPro" id="IPR017782">
    <property type="entry name" value="Hydroxyacylglutathione_Hdrlase"/>
</dbReference>
<reference evidence="12" key="1">
    <citation type="submission" date="2014-06" db="EMBL/GenBank/DDBJ databases">
        <authorList>
            <person name="Aslett M."/>
            <person name="De Silva N."/>
        </authorList>
    </citation>
    <scope>NUCLEOTIDE SEQUENCE [LARGE SCALE GENOMIC DNA]</scope>
    <source>
        <strain evidence="12">Bond</strain>
    </source>
</reference>
<dbReference type="HAMAP" id="MF_01374">
    <property type="entry name" value="Glyoxalase_2"/>
    <property type="match status" value="1"/>
</dbReference>
<dbReference type="PANTHER" id="PTHR11935">
    <property type="entry name" value="BETA LACTAMASE DOMAIN"/>
    <property type="match status" value="1"/>
</dbReference>
<evidence type="ECO:0000256" key="1">
    <source>
        <dbReference type="ARBA" id="ARBA00001623"/>
    </source>
</evidence>
<comment type="catalytic activity">
    <reaction evidence="1">
        <text>an S-(2-hydroxyacyl)glutathione + H2O = a 2-hydroxy carboxylate + glutathione + H(+)</text>
        <dbReference type="Rhea" id="RHEA:21864"/>
        <dbReference type="ChEBI" id="CHEBI:15377"/>
        <dbReference type="ChEBI" id="CHEBI:15378"/>
        <dbReference type="ChEBI" id="CHEBI:57925"/>
        <dbReference type="ChEBI" id="CHEBI:58896"/>
        <dbReference type="ChEBI" id="CHEBI:71261"/>
        <dbReference type="EC" id="3.1.2.6"/>
    </reaction>
</comment>
<accession>A0A061D7E1</accession>
<dbReference type="Pfam" id="PF00753">
    <property type="entry name" value="Lactamase_B"/>
    <property type="match status" value="1"/>
</dbReference>
<evidence type="ECO:0000256" key="7">
    <source>
        <dbReference type="ARBA" id="ARBA00022801"/>
    </source>
</evidence>
<dbReference type="GeneID" id="24564438"/>
<name>A0A061D7E1_BABBI</name>
<dbReference type="GO" id="GO:0019243">
    <property type="term" value="P:methylglyoxal catabolic process to D-lactate via S-lactoyl-glutathione"/>
    <property type="evidence" value="ECO:0007669"/>
    <property type="project" value="InterPro"/>
</dbReference>
<comment type="cofactor">
    <cofactor evidence="2">
        <name>Zn(2+)</name>
        <dbReference type="ChEBI" id="CHEBI:29105"/>
    </cofactor>
</comment>
<dbReference type="SUPFAM" id="SSF56281">
    <property type="entry name" value="Metallo-hydrolase/oxidoreductase"/>
    <property type="match status" value="1"/>
</dbReference>
<gene>
    <name evidence="11" type="ORF">BBBOND_0210500</name>
</gene>
<dbReference type="Gene3D" id="3.60.15.10">
    <property type="entry name" value="Ribonuclease Z/Hydroxyacylglutathione hydrolase-like"/>
    <property type="match status" value="1"/>
</dbReference>
<dbReference type="EC" id="3.1.2.6" evidence="5"/>
<dbReference type="OrthoDB" id="515692at2759"/>
<evidence type="ECO:0000313" key="12">
    <source>
        <dbReference type="Proteomes" id="UP000033188"/>
    </source>
</evidence>
<organism evidence="11 12">
    <name type="scientific">Babesia bigemina</name>
    <dbReference type="NCBI Taxonomy" id="5866"/>
    <lineage>
        <taxon>Eukaryota</taxon>
        <taxon>Sar</taxon>
        <taxon>Alveolata</taxon>
        <taxon>Apicomplexa</taxon>
        <taxon>Aconoidasida</taxon>
        <taxon>Piroplasmida</taxon>
        <taxon>Babesiidae</taxon>
        <taxon>Babesia</taxon>
    </lineage>
</organism>
<dbReference type="CDD" id="cd07723">
    <property type="entry name" value="hydroxyacylglutathione_hydrolase_MBL-fold"/>
    <property type="match status" value="1"/>
</dbReference>
<dbReference type="SMART" id="SM00849">
    <property type="entry name" value="Lactamase_B"/>
    <property type="match status" value="1"/>
</dbReference>
<evidence type="ECO:0000256" key="6">
    <source>
        <dbReference type="ARBA" id="ARBA00022723"/>
    </source>
</evidence>
<dbReference type="Pfam" id="PF16123">
    <property type="entry name" value="HAGH_C"/>
    <property type="match status" value="1"/>
</dbReference>
<comment type="pathway">
    <text evidence="3">Secondary metabolite metabolism; methylglyoxal degradation; (R)-lactate from methylglyoxal: step 2/2.</text>
</comment>
<dbReference type="InterPro" id="IPR032282">
    <property type="entry name" value="HAGH_C"/>
</dbReference>
<evidence type="ECO:0000256" key="5">
    <source>
        <dbReference type="ARBA" id="ARBA00011917"/>
    </source>
</evidence>
<keyword evidence="12" id="KW-1185">Reference proteome</keyword>
<comment type="similarity">
    <text evidence="4">Belongs to the metallo-beta-lactamase superfamily. Glyoxalase II family.</text>
</comment>
<dbReference type="KEGG" id="bbig:BBBOND_0210500"/>
<dbReference type="GO" id="GO:0046872">
    <property type="term" value="F:metal ion binding"/>
    <property type="evidence" value="ECO:0007669"/>
    <property type="project" value="UniProtKB-KW"/>
</dbReference>
<evidence type="ECO:0000256" key="8">
    <source>
        <dbReference type="ARBA" id="ARBA00022833"/>
    </source>
</evidence>
<dbReference type="InterPro" id="IPR036866">
    <property type="entry name" value="RibonucZ/Hydroxyglut_hydro"/>
</dbReference>
<evidence type="ECO:0000259" key="10">
    <source>
        <dbReference type="SMART" id="SM00849"/>
    </source>
</evidence>
<dbReference type="Proteomes" id="UP000033188">
    <property type="component" value="Chromosome 2"/>
</dbReference>
<dbReference type="InterPro" id="IPR001279">
    <property type="entry name" value="Metallo-B-lactamas"/>
</dbReference>
<dbReference type="EMBL" id="LK391708">
    <property type="protein sequence ID" value="CDR95897.1"/>
    <property type="molecule type" value="Genomic_DNA"/>
</dbReference>
<dbReference type="NCBIfam" id="TIGR03413">
    <property type="entry name" value="GSH_gloB"/>
    <property type="match status" value="1"/>
</dbReference>
<proteinExistence type="inferred from homology"/>
<dbReference type="InterPro" id="IPR035680">
    <property type="entry name" value="Clx_II_MBL"/>
</dbReference>
<evidence type="ECO:0000256" key="9">
    <source>
        <dbReference type="ARBA" id="ARBA00031044"/>
    </source>
</evidence>
<keyword evidence="6" id="KW-0479">Metal-binding</keyword>
<sequence length="320" mass="35332">MYTRLITGVFGLCFIRHTPLLHISQLILFSRAFTTSCGTRHATLVGKVNRRAFSSGNMFNDILKKPCAEVVPVPVFSDNYAYLLVEHGTTNAFCVDPAEPRTVLQAAGERQLTLTAALCTHKHYDHSGGNTEIQRLVPGITVYGSSYEAVPGVTHGLMDGEVIRLGSLEVKGVRAACHTVGHMMYYVSNPSDPSTQPIMFTGDTVFIAGCGRFFEGSAANMLDIMNKLRAYPKETLIYCGHEYTVKNLQFAKTVDPSAAVLRKLEWAERVRAQGMPTVPSTLGEELEYNPFMRSSELMGTVGESTEEGAMRKLRSMKDRF</sequence>
<evidence type="ECO:0000256" key="4">
    <source>
        <dbReference type="ARBA" id="ARBA00006759"/>
    </source>
</evidence>
<evidence type="ECO:0000256" key="3">
    <source>
        <dbReference type="ARBA" id="ARBA00004963"/>
    </source>
</evidence>
<keyword evidence="7 11" id="KW-0378">Hydrolase</keyword>
<evidence type="ECO:0000256" key="2">
    <source>
        <dbReference type="ARBA" id="ARBA00001947"/>
    </source>
</evidence>
<dbReference type="STRING" id="5866.A0A061D7E1"/>
<dbReference type="GO" id="GO:0004416">
    <property type="term" value="F:hydroxyacylglutathione hydrolase activity"/>
    <property type="evidence" value="ECO:0007669"/>
    <property type="project" value="UniProtKB-EC"/>
</dbReference>